<keyword evidence="3" id="KW-1185">Reference proteome</keyword>
<dbReference type="AlphaFoldDB" id="N0E620"/>
<organism evidence="2 3">
    <name type="scientific">Phycicoccus elongatus Lp2</name>
    <dbReference type="NCBI Taxonomy" id="1193181"/>
    <lineage>
        <taxon>Bacteria</taxon>
        <taxon>Bacillati</taxon>
        <taxon>Actinomycetota</taxon>
        <taxon>Actinomycetes</taxon>
        <taxon>Micrococcales</taxon>
        <taxon>Intrasporangiaceae</taxon>
        <taxon>Phycicoccus</taxon>
    </lineage>
</organism>
<evidence type="ECO:0008006" key="4">
    <source>
        <dbReference type="Google" id="ProtNLM"/>
    </source>
</evidence>
<dbReference type="eggNOG" id="ENOG5030MIC">
    <property type="taxonomic scope" value="Bacteria"/>
</dbReference>
<name>N0E620_9MICO</name>
<dbReference type="Proteomes" id="UP000013167">
    <property type="component" value="Unassembled WGS sequence"/>
</dbReference>
<feature type="coiled-coil region" evidence="1">
    <location>
        <begin position="29"/>
        <end position="56"/>
    </location>
</feature>
<comment type="caution">
    <text evidence="2">The sequence shown here is derived from an EMBL/GenBank/DDBJ whole genome shotgun (WGS) entry which is preliminary data.</text>
</comment>
<dbReference type="OrthoDB" id="4869936at2"/>
<dbReference type="HOGENOM" id="CLU_191603_0_0_11"/>
<dbReference type="EMBL" id="CAIZ01000144">
    <property type="protein sequence ID" value="CCH70944.1"/>
    <property type="molecule type" value="Genomic_DNA"/>
</dbReference>
<sequence>MRVQRVPADDLLVRDGETALLVDGMAVRLSELSAAIYDLTEEMVEVERLARELEAHFGAPEGSTSMDATGHAVTELLRHGVLRSDP</sequence>
<reference evidence="2 3" key="1">
    <citation type="journal article" date="2013" name="ISME J.">
        <title>A metabolic model for members of the genus Tetrasphaera involved in enhanced biological phosphorus removal.</title>
        <authorList>
            <person name="Kristiansen R."/>
            <person name="Nguyen H.T.T."/>
            <person name="Saunders A.M."/>
            <person name="Nielsen J.L."/>
            <person name="Wimmer R."/>
            <person name="Le V.Q."/>
            <person name="McIlroy S.J."/>
            <person name="Petrovski S."/>
            <person name="Seviour R.J."/>
            <person name="Calteau A."/>
            <person name="Nielsen K.L."/>
            <person name="Nielsen P.H."/>
        </authorList>
    </citation>
    <scope>NUCLEOTIDE SEQUENCE [LARGE SCALE GENOMIC DNA]</scope>
    <source>
        <strain evidence="2 3">Lp2</strain>
    </source>
</reference>
<gene>
    <name evidence="2" type="ORF">BN10_720023</name>
</gene>
<evidence type="ECO:0000256" key="1">
    <source>
        <dbReference type="SAM" id="Coils"/>
    </source>
</evidence>
<evidence type="ECO:0000313" key="2">
    <source>
        <dbReference type="EMBL" id="CCH70944.1"/>
    </source>
</evidence>
<evidence type="ECO:0000313" key="3">
    <source>
        <dbReference type="Proteomes" id="UP000013167"/>
    </source>
</evidence>
<dbReference type="RefSeq" id="WP_010850780.1">
    <property type="nucleotide sequence ID" value="NZ_HF570956.1"/>
</dbReference>
<proteinExistence type="predicted"/>
<dbReference type="STRING" id="1193181.BN10_720023"/>
<protein>
    <recommendedName>
        <fullName evidence="4">Coenzyme PQQ synthesis protein D (PqqD)</fullName>
    </recommendedName>
</protein>
<accession>N0E620</accession>
<keyword evidence="1" id="KW-0175">Coiled coil</keyword>